<keyword evidence="1" id="KW-0812">Transmembrane</keyword>
<keyword evidence="1" id="KW-0472">Membrane</keyword>
<dbReference type="EMBL" id="GGEC01020179">
    <property type="protein sequence ID" value="MBX00663.1"/>
    <property type="molecule type" value="Transcribed_RNA"/>
</dbReference>
<evidence type="ECO:0000313" key="2">
    <source>
        <dbReference type="EMBL" id="MBX00663.1"/>
    </source>
</evidence>
<name>A0A2P2K4N8_RHIMU</name>
<reference evidence="2" key="1">
    <citation type="submission" date="2018-02" db="EMBL/GenBank/DDBJ databases">
        <title>Rhizophora mucronata_Transcriptome.</title>
        <authorList>
            <person name="Meera S.P."/>
            <person name="Sreeshan A."/>
            <person name="Augustine A."/>
        </authorList>
    </citation>
    <scope>NUCLEOTIDE SEQUENCE</scope>
    <source>
        <tissue evidence="2">Leaf</tissue>
    </source>
</reference>
<keyword evidence="1" id="KW-1133">Transmembrane helix</keyword>
<evidence type="ECO:0000256" key="1">
    <source>
        <dbReference type="SAM" id="Phobius"/>
    </source>
</evidence>
<protein>
    <submittedName>
        <fullName evidence="2">Uncharacterized protein LOC105132457 isoform X2</fullName>
    </submittedName>
</protein>
<dbReference type="AlphaFoldDB" id="A0A2P2K4N8"/>
<feature type="transmembrane region" description="Helical" evidence="1">
    <location>
        <begin position="48"/>
        <end position="73"/>
    </location>
</feature>
<proteinExistence type="predicted"/>
<accession>A0A2P2K4N8</accession>
<organism evidence="2">
    <name type="scientific">Rhizophora mucronata</name>
    <name type="common">Asiatic mangrove</name>
    <dbReference type="NCBI Taxonomy" id="61149"/>
    <lineage>
        <taxon>Eukaryota</taxon>
        <taxon>Viridiplantae</taxon>
        <taxon>Streptophyta</taxon>
        <taxon>Embryophyta</taxon>
        <taxon>Tracheophyta</taxon>
        <taxon>Spermatophyta</taxon>
        <taxon>Magnoliopsida</taxon>
        <taxon>eudicotyledons</taxon>
        <taxon>Gunneridae</taxon>
        <taxon>Pentapetalae</taxon>
        <taxon>rosids</taxon>
        <taxon>fabids</taxon>
        <taxon>Malpighiales</taxon>
        <taxon>Rhizophoraceae</taxon>
        <taxon>Rhizophora</taxon>
    </lineage>
</organism>
<sequence length="76" mass="8448">MYEFIKSISLGRFSRANVKMAPSAKIRTKANNIFATYRKLNPDPTTVFVGYVAFKLTALGICAKVGLVCSFFLRPP</sequence>